<sequence>MPTKATKSRMMTFEDYLTYDDGTDSRYEWIDGVLVEMPTESELNAWISFALQLYFINAGLIKPRLTHRYSCELEVPVLKPKQARNRFPDLIILRPEHIELTQKRLTIRLDMPPPVLVVEVVSPGKVNRDRDYEEKRDQYEAREIPEYWLIDPEQQVMMVLTLKDGSYQEAILSGSDRIASSTFPDFALTVEQVLNPPE</sequence>
<gene>
    <name evidence="2" type="ORF">IXB50_08230</name>
</gene>
<reference evidence="2" key="1">
    <citation type="submission" date="2020-11" db="EMBL/GenBank/DDBJ databases">
        <authorList>
            <person name="Konstantinou D."/>
            <person name="Gkelis S."/>
            <person name="Popin R."/>
            <person name="Fewer D."/>
            <person name="Sivonen K."/>
        </authorList>
    </citation>
    <scope>NUCLEOTIDE SEQUENCE</scope>
    <source>
        <strain evidence="2">TAU-MAC 1115</strain>
    </source>
</reference>
<proteinExistence type="predicted"/>
<dbReference type="PANTHER" id="PTHR34107">
    <property type="entry name" value="SLL0198 PROTEIN-RELATED"/>
    <property type="match status" value="1"/>
</dbReference>
<keyword evidence="2" id="KW-0255">Endonuclease</keyword>
<dbReference type="Pfam" id="PF05685">
    <property type="entry name" value="Uma2"/>
    <property type="match status" value="1"/>
</dbReference>
<dbReference type="Proteomes" id="UP000717364">
    <property type="component" value="Unassembled WGS sequence"/>
</dbReference>
<dbReference type="Gene3D" id="3.90.1570.10">
    <property type="entry name" value="tt1808, chain A"/>
    <property type="match status" value="1"/>
</dbReference>
<dbReference type="EMBL" id="JADOES010000011">
    <property type="protein sequence ID" value="MBT9315410.1"/>
    <property type="molecule type" value="Genomic_DNA"/>
</dbReference>
<evidence type="ECO:0000259" key="1">
    <source>
        <dbReference type="Pfam" id="PF05685"/>
    </source>
</evidence>
<keyword evidence="2" id="KW-0378">Hydrolase</keyword>
<dbReference type="RefSeq" id="WP_215608475.1">
    <property type="nucleotide sequence ID" value="NZ_JADOES010000011.1"/>
</dbReference>
<dbReference type="InterPro" id="IPR008538">
    <property type="entry name" value="Uma2"/>
</dbReference>
<evidence type="ECO:0000313" key="2">
    <source>
        <dbReference type="EMBL" id="MBT9315410.1"/>
    </source>
</evidence>
<keyword evidence="2" id="KW-0540">Nuclease</keyword>
<dbReference type="SUPFAM" id="SSF52980">
    <property type="entry name" value="Restriction endonuclease-like"/>
    <property type="match status" value="1"/>
</dbReference>
<feature type="domain" description="Putative restriction endonuclease" evidence="1">
    <location>
        <begin position="13"/>
        <end position="191"/>
    </location>
</feature>
<dbReference type="GO" id="GO:0004519">
    <property type="term" value="F:endonuclease activity"/>
    <property type="evidence" value="ECO:0007669"/>
    <property type="project" value="UniProtKB-KW"/>
</dbReference>
<dbReference type="PANTHER" id="PTHR34107:SF2">
    <property type="entry name" value="SLL0888 PROTEIN"/>
    <property type="match status" value="1"/>
</dbReference>
<name>A0A947DEH1_9CYAN</name>
<evidence type="ECO:0000313" key="3">
    <source>
        <dbReference type="Proteomes" id="UP000717364"/>
    </source>
</evidence>
<protein>
    <submittedName>
        <fullName evidence="2">Uma2 family endonuclease</fullName>
    </submittedName>
</protein>
<dbReference type="InterPro" id="IPR011335">
    <property type="entry name" value="Restrct_endonuc-II-like"/>
</dbReference>
<reference evidence="2" key="2">
    <citation type="journal article" date="2021" name="Mar. Drugs">
        <title>Genome Reduction and Secondary Metabolism of the Marine Sponge-Associated Cyanobacterium Leptothoe.</title>
        <authorList>
            <person name="Konstantinou D."/>
            <person name="Popin R.V."/>
            <person name="Fewer D.P."/>
            <person name="Sivonen K."/>
            <person name="Gkelis S."/>
        </authorList>
    </citation>
    <scope>NUCLEOTIDE SEQUENCE</scope>
    <source>
        <strain evidence="2">TAU-MAC 1115</strain>
    </source>
</reference>
<dbReference type="CDD" id="cd06260">
    <property type="entry name" value="DUF820-like"/>
    <property type="match status" value="1"/>
</dbReference>
<dbReference type="AlphaFoldDB" id="A0A947DEH1"/>
<comment type="caution">
    <text evidence="2">The sequence shown here is derived from an EMBL/GenBank/DDBJ whole genome shotgun (WGS) entry which is preliminary data.</text>
</comment>
<keyword evidence="3" id="KW-1185">Reference proteome</keyword>
<accession>A0A947DEH1</accession>
<organism evidence="2 3">
    <name type="scientific">Leptothoe spongobia TAU-MAC 1115</name>
    <dbReference type="NCBI Taxonomy" id="1967444"/>
    <lineage>
        <taxon>Bacteria</taxon>
        <taxon>Bacillati</taxon>
        <taxon>Cyanobacteriota</taxon>
        <taxon>Cyanophyceae</taxon>
        <taxon>Nodosilineales</taxon>
        <taxon>Cymatolegaceae</taxon>
        <taxon>Leptothoe</taxon>
        <taxon>Leptothoe spongobia</taxon>
    </lineage>
</organism>
<dbReference type="InterPro" id="IPR012296">
    <property type="entry name" value="Nuclease_put_TT1808"/>
</dbReference>